<sequence length="31" mass="3391">MGVLIEVVGGLVIVALIVRGLIAFYQDFTRK</sequence>
<reference evidence="2 3" key="1">
    <citation type="submission" date="2016-10" db="EMBL/GenBank/DDBJ databases">
        <authorList>
            <person name="de Groot N.N."/>
        </authorList>
    </citation>
    <scope>NUCLEOTIDE SEQUENCE [LARGE SCALE GENOMIC DNA]</scope>
    <source>
        <strain evidence="2 3">CGMCC 1.7659</strain>
    </source>
</reference>
<dbReference type="Proteomes" id="UP000198575">
    <property type="component" value="Unassembled WGS sequence"/>
</dbReference>
<keyword evidence="1" id="KW-1133">Transmembrane helix</keyword>
<accession>A0A1I4Z3A0</accession>
<evidence type="ECO:0000256" key="1">
    <source>
        <dbReference type="SAM" id="Phobius"/>
    </source>
</evidence>
<evidence type="ECO:0000313" key="2">
    <source>
        <dbReference type="EMBL" id="SFN44754.1"/>
    </source>
</evidence>
<dbReference type="AlphaFoldDB" id="A0A1I4Z3A0"/>
<name>A0A1I4Z3A0_9GAMM</name>
<keyword evidence="1" id="KW-0472">Membrane</keyword>
<proteinExistence type="predicted"/>
<protein>
    <submittedName>
        <fullName evidence="2">Uncharacterized protein</fullName>
    </submittedName>
</protein>
<keyword evidence="3" id="KW-1185">Reference proteome</keyword>
<organism evidence="2 3">
    <name type="scientific">Dokdonella immobilis</name>
    <dbReference type="NCBI Taxonomy" id="578942"/>
    <lineage>
        <taxon>Bacteria</taxon>
        <taxon>Pseudomonadati</taxon>
        <taxon>Pseudomonadota</taxon>
        <taxon>Gammaproteobacteria</taxon>
        <taxon>Lysobacterales</taxon>
        <taxon>Rhodanobacteraceae</taxon>
        <taxon>Dokdonella</taxon>
    </lineage>
</organism>
<evidence type="ECO:0000313" key="3">
    <source>
        <dbReference type="Proteomes" id="UP000198575"/>
    </source>
</evidence>
<keyword evidence="1" id="KW-0812">Transmembrane</keyword>
<dbReference type="STRING" id="578942.SAMN05216289_12224"/>
<gene>
    <name evidence="2" type="ORF">SAMN05216289_12224</name>
</gene>
<feature type="transmembrane region" description="Helical" evidence="1">
    <location>
        <begin position="6"/>
        <end position="25"/>
    </location>
</feature>
<dbReference type="EMBL" id="FOVF01000022">
    <property type="protein sequence ID" value="SFN44754.1"/>
    <property type="molecule type" value="Genomic_DNA"/>
</dbReference>